<reference evidence="8" key="1">
    <citation type="submission" date="2013-08" db="EMBL/GenBank/DDBJ databases">
        <title>Gene expansion shapes genome architecture in the human pathogen Lichtheimia corymbifera: an evolutionary genomics analysis in the ancient terrestrial Mucorales (Mucoromycotina).</title>
        <authorList>
            <person name="Schwartze V.U."/>
            <person name="Winter S."/>
            <person name="Shelest E."/>
            <person name="Marcet-Houben M."/>
            <person name="Horn F."/>
            <person name="Wehner S."/>
            <person name="Hoffmann K."/>
            <person name="Riege K."/>
            <person name="Sammeth M."/>
            <person name="Nowrousian M."/>
            <person name="Valiante V."/>
            <person name="Linde J."/>
            <person name="Jacobsen I.D."/>
            <person name="Marz M."/>
            <person name="Brakhage A.A."/>
            <person name="Gabaldon T."/>
            <person name="Bocker S."/>
            <person name="Voigt K."/>
        </authorList>
    </citation>
    <scope>NUCLEOTIDE SEQUENCE [LARGE SCALE GENOMIC DNA]</scope>
    <source>
        <strain evidence="8">FSU 9682</strain>
    </source>
</reference>
<dbReference type="VEuPathDB" id="FungiDB:LCOR_01069.1"/>
<dbReference type="SUPFAM" id="SSF46785">
    <property type="entry name" value="Winged helix' DNA-binding domain"/>
    <property type="match status" value="1"/>
</dbReference>
<keyword evidence="3" id="KW-0804">Transcription</keyword>
<keyword evidence="1" id="KW-0805">Transcription regulation</keyword>
<dbReference type="InterPro" id="IPR036388">
    <property type="entry name" value="WH-like_DNA-bd_sf"/>
</dbReference>
<evidence type="ECO:0000259" key="7">
    <source>
        <dbReference type="PROSITE" id="PS50039"/>
    </source>
</evidence>
<evidence type="ECO:0000313" key="8">
    <source>
        <dbReference type="EMBL" id="CDH49322.1"/>
    </source>
</evidence>
<dbReference type="EMBL" id="CBTN010000003">
    <property type="protein sequence ID" value="CDH49322.1"/>
    <property type="molecule type" value="Genomic_DNA"/>
</dbReference>
<sequence length="493" mass="54358">MTDLQAHPTPSPVTGMDWLNRATSVVRTSSDSLDADKHSIPVPNDYYLQPFSSSYNCNMSTVATAVDDPSNITSNASTTITTMTTPSQQQQQQQKPSTSTTSLDDTTTTTSSTTTTTGTNSDGKPPYSYATLIRYAIQSSPDKKLTLSQIYQWVLERYPYYNTAGAGWKNSIRHNLSLNKSFVRVPRPVNEPGKGSYWTVDYAASETERRSTRGKTRSSRSDSDPTPYPHHHHNNHHHHHHHYRSHLQVSSASSMNIAAAAAAAGASPSSWMSSANPATDTTRYQRSLSTSDASLYYQPFNYYGYHQQQHQQYMPPAPSQQRPTSAYNFAPARSYSYQYPNKGSFYGVYNDHQQQSVPYHQADMSTLNHTTTTTTMYQHPLQGMYNNAVATTTTTNTTPTTPTATDPASSMPVISTPPLSDRSSVTTNGVLEYSSANFSSTPSLVTSPHLSVQEPSQPIDCSTTDGSKRTLEDTCSDDLPVTPVPAKRHRRPS</sequence>
<dbReference type="STRING" id="1263082.A0A068RI48"/>
<feature type="DNA-binding region" description="Fork-head" evidence="5">
    <location>
        <begin position="124"/>
        <end position="221"/>
    </location>
</feature>
<dbReference type="SMART" id="SM00339">
    <property type="entry name" value="FH"/>
    <property type="match status" value="1"/>
</dbReference>
<name>A0A068RI48_9FUNG</name>
<evidence type="ECO:0000256" key="6">
    <source>
        <dbReference type="SAM" id="MobiDB-lite"/>
    </source>
</evidence>
<dbReference type="PANTHER" id="PTHR46078">
    <property type="entry name" value="FORKHEAD BOX PROTEIN J2 FAMILY MEMBER"/>
    <property type="match status" value="1"/>
</dbReference>
<feature type="domain" description="Fork-head" evidence="7">
    <location>
        <begin position="124"/>
        <end position="221"/>
    </location>
</feature>
<dbReference type="GO" id="GO:0000978">
    <property type="term" value="F:RNA polymerase II cis-regulatory region sequence-specific DNA binding"/>
    <property type="evidence" value="ECO:0007669"/>
    <property type="project" value="TreeGrafter"/>
</dbReference>
<feature type="region of interest" description="Disordered" evidence="6">
    <location>
        <begin position="205"/>
        <end position="249"/>
    </location>
</feature>
<feature type="compositionally biased region" description="Basic residues" evidence="6">
    <location>
        <begin position="229"/>
        <end position="245"/>
    </location>
</feature>
<dbReference type="PANTHER" id="PTHR46078:SF2">
    <property type="entry name" value="FORK-HEAD DOMAIN-CONTAINING PROTEIN"/>
    <property type="match status" value="1"/>
</dbReference>
<evidence type="ECO:0000313" key="9">
    <source>
        <dbReference type="Proteomes" id="UP000027586"/>
    </source>
</evidence>
<comment type="caution">
    <text evidence="8">The sequence shown here is derived from an EMBL/GenBank/DDBJ whole genome shotgun (WGS) entry which is preliminary data.</text>
</comment>
<dbReference type="InterPro" id="IPR018122">
    <property type="entry name" value="TF_fork_head_CS_1"/>
</dbReference>
<dbReference type="InterPro" id="IPR030456">
    <property type="entry name" value="TF_fork_head_CS_2"/>
</dbReference>
<evidence type="ECO:0000256" key="4">
    <source>
        <dbReference type="ARBA" id="ARBA00023242"/>
    </source>
</evidence>
<feature type="region of interest" description="Disordered" evidence="6">
    <location>
        <begin position="67"/>
        <end position="127"/>
    </location>
</feature>
<dbReference type="GO" id="GO:0005634">
    <property type="term" value="C:nucleus"/>
    <property type="evidence" value="ECO:0007669"/>
    <property type="project" value="UniProtKB-SubCell"/>
</dbReference>
<dbReference type="GO" id="GO:0000981">
    <property type="term" value="F:DNA-binding transcription factor activity, RNA polymerase II-specific"/>
    <property type="evidence" value="ECO:0007669"/>
    <property type="project" value="TreeGrafter"/>
</dbReference>
<keyword evidence="9" id="KW-1185">Reference proteome</keyword>
<dbReference type="Pfam" id="PF00250">
    <property type="entry name" value="Forkhead"/>
    <property type="match status" value="1"/>
</dbReference>
<evidence type="ECO:0000256" key="3">
    <source>
        <dbReference type="ARBA" id="ARBA00023163"/>
    </source>
</evidence>
<dbReference type="PROSITE" id="PS00657">
    <property type="entry name" value="FORK_HEAD_1"/>
    <property type="match status" value="1"/>
</dbReference>
<feature type="region of interest" description="Disordered" evidence="6">
    <location>
        <begin position="394"/>
        <end position="424"/>
    </location>
</feature>
<evidence type="ECO:0000256" key="1">
    <source>
        <dbReference type="ARBA" id="ARBA00023015"/>
    </source>
</evidence>
<dbReference type="CDD" id="cd20024">
    <property type="entry name" value="FH_FOXJ2-like"/>
    <property type="match status" value="1"/>
</dbReference>
<feature type="compositionally biased region" description="Low complexity" evidence="6">
    <location>
        <begin position="70"/>
        <end position="122"/>
    </location>
</feature>
<dbReference type="Proteomes" id="UP000027586">
    <property type="component" value="Unassembled WGS sequence"/>
</dbReference>
<dbReference type="InterPro" id="IPR001766">
    <property type="entry name" value="Fork_head_dom"/>
</dbReference>
<dbReference type="PROSITE" id="PS50039">
    <property type="entry name" value="FORK_HEAD_3"/>
    <property type="match status" value="1"/>
</dbReference>
<dbReference type="AlphaFoldDB" id="A0A068RI48"/>
<feature type="compositionally biased region" description="Polar residues" evidence="6">
    <location>
        <begin position="438"/>
        <end position="465"/>
    </location>
</feature>
<feature type="region of interest" description="Disordered" evidence="6">
    <location>
        <begin position="438"/>
        <end position="493"/>
    </location>
</feature>
<dbReference type="InterPro" id="IPR045912">
    <property type="entry name" value="FOXJ2/3-like"/>
</dbReference>
<dbReference type="OrthoDB" id="5954824at2759"/>
<keyword evidence="4 5" id="KW-0539">Nucleus</keyword>
<dbReference type="PRINTS" id="PR00053">
    <property type="entry name" value="FORKHEAD"/>
</dbReference>
<dbReference type="PROSITE" id="PS00658">
    <property type="entry name" value="FORK_HEAD_2"/>
    <property type="match status" value="1"/>
</dbReference>
<accession>A0A068RI48</accession>
<gene>
    <name evidence="8" type="ORF">LCOR_01069.1</name>
</gene>
<organism evidence="8 9">
    <name type="scientific">Lichtheimia corymbifera JMRC:FSU:9682</name>
    <dbReference type="NCBI Taxonomy" id="1263082"/>
    <lineage>
        <taxon>Eukaryota</taxon>
        <taxon>Fungi</taxon>
        <taxon>Fungi incertae sedis</taxon>
        <taxon>Mucoromycota</taxon>
        <taxon>Mucoromycotina</taxon>
        <taxon>Mucoromycetes</taxon>
        <taxon>Mucorales</taxon>
        <taxon>Lichtheimiaceae</taxon>
        <taxon>Lichtheimia</taxon>
    </lineage>
</organism>
<evidence type="ECO:0000256" key="2">
    <source>
        <dbReference type="ARBA" id="ARBA00023125"/>
    </source>
</evidence>
<feature type="compositionally biased region" description="Low complexity" evidence="6">
    <location>
        <begin position="394"/>
        <end position="408"/>
    </location>
</feature>
<dbReference type="Gene3D" id="1.10.10.10">
    <property type="entry name" value="Winged helix-like DNA-binding domain superfamily/Winged helix DNA-binding domain"/>
    <property type="match status" value="1"/>
</dbReference>
<dbReference type="FunFam" id="1.10.10.10:FF:000135">
    <property type="entry name" value="forkhead box protein G1"/>
    <property type="match status" value="1"/>
</dbReference>
<protein>
    <submittedName>
        <fullName evidence="8">Forkhead box protein j2</fullName>
    </submittedName>
</protein>
<proteinExistence type="predicted"/>
<comment type="subcellular location">
    <subcellularLocation>
        <location evidence="5">Nucleus</location>
    </subcellularLocation>
</comment>
<evidence type="ECO:0000256" key="5">
    <source>
        <dbReference type="PROSITE-ProRule" id="PRU00089"/>
    </source>
</evidence>
<keyword evidence="2 5" id="KW-0238">DNA-binding</keyword>
<dbReference type="InterPro" id="IPR036390">
    <property type="entry name" value="WH_DNA-bd_sf"/>
</dbReference>